<name>A0A162CYU0_9CRUS</name>
<dbReference type="GO" id="GO:0003964">
    <property type="term" value="F:RNA-directed DNA polymerase activity"/>
    <property type="evidence" value="ECO:0007669"/>
    <property type="project" value="UniProtKB-KW"/>
</dbReference>
<evidence type="ECO:0000256" key="6">
    <source>
        <dbReference type="ARBA" id="ARBA00022801"/>
    </source>
</evidence>
<dbReference type="PANTHER" id="PTHR24559">
    <property type="entry name" value="TRANSPOSON TY3-I GAG-POL POLYPROTEIN"/>
    <property type="match status" value="1"/>
</dbReference>
<dbReference type="PROSITE" id="PS50878">
    <property type="entry name" value="RT_POL"/>
    <property type="match status" value="1"/>
</dbReference>
<dbReference type="InterPro" id="IPR053134">
    <property type="entry name" value="RNA-dir_DNA_polymerase"/>
</dbReference>
<comment type="caution">
    <text evidence="9">The sequence shown here is derived from an EMBL/GenBank/DDBJ whole genome shotgun (WGS) entry which is preliminary data.</text>
</comment>
<dbReference type="InterPro" id="IPR043128">
    <property type="entry name" value="Rev_trsase/Diguanyl_cyclase"/>
</dbReference>
<keyword evidence="4" id="KW-0540">Nuclease</keyword>
<feature type="non-terminal residue" evidence="9">
    <location>
        <position position="1"/>
    </location>
</feature>
<evidence type="ECO:0000256" key="5">
    <source>
        <dbReference type="ARBA" id="ARBA00022759"/>
    </source>
</evidence>
<organism evidence="9 10">
    <name type="scientific">Daphnia magna</name>
    <dbReference type="NCBI Taxonomy" id="35525"/>
    <lineage>
        <taxon>Eukaryota</taxon>
        <taxon>Metazoa</taxon>
        <taxon>Ecdysozoa</taxon>
        <taxon>Arthropoda</taxon>
        <taxon>Crustacea</taxon>
        <taxon>Branchiopoda</taxon>
        <taxon>Diplostraca</taxon>
        <taxon>Cladocera</taxon>
        <taxon>Anomopoda</taxon>
        <taxon>Daphniidae</taxon>
        <taxon>Daphnia</taxon>
    </lineage>
</organism>
<dbReference type="GO" id="GO:0004519">
    <property type="term" value="F:endonuclease activity"/>
    <property type="evidence" value="ECO:0007669"/>
    <property type="project" value="UniProtKB-KW"/>
</dbReference>
<dbReference type="OrthoDB" id="6382296at2759"/>
<dbReference type="Gene3D" id="3.30.70.270">
    <property type="match status" value="1"/>
</dbReference>
<evidence type="ECO:0000256" key="7">
    <source>
        <dbReference type="ARBA" id="ARBA00022918"/>
    </source>
</evidence>
<keyword evidence="10" id="KW-1185">Reference proteome</keyword>
<dbReference type="CDD" id="cd01647">
    <property type="entry name" value="RT_LTR"/>
    <property type="match status" value="1"/>
</dbReference>
<keyword evidence="2" id="KW-0808">Transferase</keyword>
<sequence>SPVVLVRKKTGEVRFCVDYRRLNEVTKKDVYPLPRIDDILDRLGGSKYFSQLDLASWYWQVRMEPAHKEKTAFVTADCLYEFNRMPFGLSNATRRQLFRG</sequence>
<dbReference type="Proteomes" id="UP000076858">
    <property type="component" value="Unassembled WGS sequence"/>
</dbReference>
<dbReference type="STRING" id="35525.A0A162CYU0"/>
<keyword evidence="3" id="KW-0548">Nucleotidyltransferase</keyword>
<evidence type="ECO:0000256" key="1">
    <source>
        <dbReference type="ARBA" id="ARBA00022670"/>
    </source>
</evidence>
<keyword evidence="7" id="KW-0695">RNA-directed DNA polymerase</keyword>
<proteinExistence type="predicted"/>
<evidence type="ECO:0000256" key="4">
    <source>
        <dbReference type="ARBA" id="ARBA00022722"/>
    </source>
</evidence>
<dbReference type="SUPFAM" id="SSF56672">
    <property type="entry name" value="DNA/RNA polymerases"/>
    <property type="match status" value="1"/>
</dbReference>
<evidence type="ECO:0000256" key="3">
    <source>
        <dbReference type="ARBA" id="ARBA00022695"/>
    </source>
</evidence>
<keyword evidence="1" id="KW-0645">Protease</keyword>
<keyword evidence="5" id="KW-0255">Endonuclease</keyword>
<evidence type="ECO:0000313" key="9">
    <source>
        <dbReference type="EMBL" id="KZR96304.1"/>
    </source>
</evidence>
<feature type="domain" description="Reverse transcriptase" evidence="8">
    <location>
        <begin position="1"/>
        <end position="100"/>
    </location>
</feature>
<protein>
    <recommendedName>
        <fullName evidence="8">Reverse transcriptase domain-containing protein</fullName>
    </recommendedName>
</protein>
<reference evidence="9 10" key="1">
    <citation type="submission" date="2016-03" db="EMBL/GenBank/DDBJ databases">
        <title>EvidentialGene: Evidence-directed Construction of Genes on Genomes.</title>
        <authorList>
            <person name="Gilbert D.G."/>
            <person name="Choi J.-H."/>
            <person name="Mockaitis K."/>
            <person name="Colbourne J."/>
            <person name="Pfrender M."/>
        </authorList>
    </citation>
    <scope>NUCLEOTIDE SEQUENCE [LARGE SCALE GENOMIC DNA]</scope>
    <source>
        <strain evidence="9 10">Xinb3</strain>
        <tissue evidence="9">Complete organism</tissue>
    </source>
</reference>
<dbReference type="InterPro" id="IPR043502">
    <property type="entry name" value="DNA/RNA_pol_sf"/>
</dbReference>
<keyword evidence="6" id="KW-0378">Hydrolase</keyword>
<dbReference type="GO" id="GO:0006508">
    <property type="term" value="P:proteolysis"/>
    <property type="evidence" value="ECO:0007669"/>
    <property type="project" value="UniProtKB-KW"/>
</dbReference>
<dbReference type="GO" id="GO:0008233">
    <property type="term" value="F:peptidase activity"/>
    <property type="evidence" value="ECO:0007669"/>
    <property type="project" value="UniProtKB-KW"/>
</dbReference>
<dbReference type="PANTHER" id="PTHR24559:SF444">
    <property type="entry name" value="REVERSE TRANSCRIPTASE DOMAIN-CONTAINING PROTEIN"/>
    <property type="match status" value="1"/>
</dbReference>
<dbReference type="InterPro" id="IPR000477">
    <property type="entry name" value="RT_dom"/>
</dbReference>
<gene>
    <name evidence="9" type="ORF">APZ42_009434</name>
</gene>
<dbReference type="AlphaFoldDB" id="A0A162CYU0"/>
<dbReference type="Pfam" id="PF00078">
    <property type="entry name" value="RVT_1"/>
    <property type="match status" value="1"/>
</dbReference>
<evidence type="ECO:0000313" key="10">
    <source>
        <dbReference type="Proteomes" id="UP000076858"/>
    </source>
</evidence>
<dbReference type="EMBL" id="LRGB01025413">
    <property type="protein sequence ID" value="KZR96304.1"/>
    <property type="molecule type" value="Genomic_DNA"/>
</dbReference>
<accession>A0A162CYU0</accession>
<dbReference type="FunFam" id="3.10.10.10:FF:000007">
    <property type="entry name" value="Retrovirus-related Pol polyprotein from transposon 17.6-like Protein"/>
    <property type="match status" value="1"/>
</dbReference>
<dbReference type="Gene3D" id="3.10.10.10">
    <property type="entry name" value="HIV Type 1 Reverse Transcriptase, subunit A, domain 1"/>
    <property type="match status" value="1"/>
</dbReference>
<evidence type="ECO:0000256" key="2">
    <source>
        <dbReference type="ARBA" id="ARBA00022679"/>
    </source>
</evidence>
<evidence type="ECO:0000259" key="8">
    <source>
        <dbReference type="PROSITE" id="PS50878"/>
    </source>
</evidence>